<sequence length="243" mass="28165">MISYENLKKNFKRLADNRTLFHAYLFFGEPQVAKFSFALALTNYLENKKFTKPSKVLNELSIISPIEQTIGIDQVRTLKDFLYKKPFFSEYRTAIIKEAECLTPEAQNAMLKTLEEPPAHGLIILISSFPENLFPPILSRVQKIYFPRLSQIKPISAKNTEIEKIAFQFLKGSLEQHQFFKLINDGQNLDQFFEILIAELKKDLIKNSGFLKKILRCLTTIKQINVNKKLQLEALCLCQQTKK</sequence>
<name>A0A2M7B7L9_9BACT</name>
<evidence type="ECO:0000313" key="1">
    <source>
        <dbReference type="EMBL" id="PIU99078.1"/>
    </source>
</evidence>
<dbReference type="PANTHER" id="PTHR11669:SF8">
    <property type="entry name" value="DNA POLYMERASE III SUBUNIT DELTA"/>
    <property type="match status" value="1"/>
</dbReference>
<dbReference type="Pfam" id="PF13177">
    <property type="entry name" value="DNA_pol3_delta2"/>
    <property type="match status" value="1"/>
</dbReference>
<proteinExistence type="predicted"/>
<protein>
    <recommendedName>
        <fullName evidence="3">DNA polymerase III subunit delta</fullName>
    </recommendedName>
</protein>
<comment type="caution">
    <text evidence="1">The sequence shown here is derived from an EMBL/GenBank/DDBJ whole genome shotgun (WGS) entry which is preliminary data.</text>
</comment>
<dbReference type="Proteomes" id="UP000230131">
    <property type="component" value="Unassembled WGS sequence"/>
</dbReference>
<dbReference type="Gene3D" id="3.40.50.300">
    <property type="entry name" value="P-loop containing nucleotide triphosphate hydrolases"/>
    <property type="match status" value="1"/>
</dbReference>
<dbReference type="GO" id="GO:0006261">
    <property type="term" value="P:DNA-templated DNA replication"/>
    <property type="evidence" value="ECO:0007669"/>
    <property type="project" value="TreeGrafter"/>
</dbReference>
<dbReference type="AlphaFoldDB" id="A0A2M7B7L9"/>
<accession>A0A2M7B7L9</accession>
<evidence type="ECO:0008006" key="3">
    <source>
        <dbReference type="Google" id="ProtNLM"/>
    </source>
</evidence>
<gene>
    <name evidence="1" type="ORF">COS59_01685</name>
</gene>
<dbReference type="EMBL" id="PEVH01000052">
    <property type="protein sequence ID" value="PIU99078.1"/>
    <property type="molecule type" value="Genomic_DNA"/>
</dbReference>
<evidence type="ECO:0000313" key="2">
    <source>
        <dbReference type="Proteomes" id="UP000230131"/>
    </source>
</evidence>
<dbReference type="InterPro" id="IPR027417">
    <property type="entry name" value="P-loop_NTPase"/>
</dbReference>
<dbReference type="InterPro" id="IPR050238">
    <property type="entry name" value="DNA_Rep/Repair_Clamp_Loader"/>
</dbReference>
<reference evidence="2" key="1">
    <citation type="submission" date="2017-09" db="EMBL/GenBank/DDBJ databases">
        <title>Depth-based differentiation of microbial function through sediment-hosted aquifers and enrichment of novel symbionts in the deep terrestrial subsurface.</title>
        <authorList>
            <person name="Probst A.J."/>
            <person name="Ladd B."/>
            <person name="Jarett J.K."/>
            <person name="Geller-Mcgrath D.E."/>
            <person name="Sieber C.M.K."/>
            <person name="Emerson J.B."/>
            <person name="Anantharaman K."/>
            <person name="Thomas B.C."/>
            <person name="Malmstrom R."/>
            <person name="Stieglmeier M."/>
            <person name="Klingl A."/>
            <person name="Woyke T."/>
            <person name="Ryan C.M."/>
            <person name="Banfield J.F."/>
        </authorList>
    </citation>
    <scope>NUCLEOTIDE SEQUENCE [LARGE SCALE GENOMIC DNA]</scope>
</reference>
<organism evidence="1 2">
    <name type="scientific">Candidatus Wolfebacteria bacterium CG03_land_8_20_14_0_80_36_15</name>
    <dbReference type="NCBI Taxonomy" id="1975067"/>
    <lineage>
        <taxon>Bacteria</taxon>
        <taxon>Candidatus Wolfeibacteriota</taxon>
    </lineage>
</organism>
<dbReference type="PANTHER" id="PTHR11669">
    <property type="entry name" value="REPLICATION FACTOR C / DNA POLYMERASE III GAMMA-TAU SUBUNIT"/>
    <property type="match status" value="1"/>
</dbReference>
<dbReference type="SUPFAM" id="SSF52540">
    <property type="entry name" value="P-loop containing nucleoside triphosphate hydrolases"/>
    <property type="match status" value="1"/>
</dbReference>